<sequence length="116" mass="13039">MPARFNLVATNSISAAWTRRSSFAAVIARWFATSMSARFGLKESSYEDDYDKHKQDSLAKQRKGMGHWKPELASNSEEAVRADRLTAKENVSSLQERTKRDAEETLRAGTSVRDGL</sequence>
<dbReference type="OrthoDB" id="529205at2759"/>
<dbReference type="EMBL" id="KQ030713">
    <property type="protein sequence ID" value="KJZ69474.1"/>
    <property type="molecule type" value="Genomic_DNA"/>
</dbReference>
<proteinExistence type="predicted"/>
<gene>
    <name evidence="2" type="ORF">HIM_11136</name>
</gene>
<protein>
    <submittedName>
        <fullName evidence="2">Uncharacterized protein</fullName>
    </submittedName>
</protein>
<reference evidence="2 3" key="1">
    <citation type="journal article" date="2014" name="Genome Biol. Evol.">
        <title>Comparative genomics and transcriptomics analyses reveal divergent lifestyle features of nematode endoparasitic fungus Hirsutella minnesotensis.</title>
        <authorList>
            <person name="Lai Y."/>
            <person name="Liu K."/>
            <person name="Zhang X."/>
            <person name="Zhang X."/>
            <person name="Li K."/>
            <person name="Wang N."/>
            <person name="Shu C."/>
            <person name="Wu Y."/>
            <person name="Wang C."/>
            <person name="Bushley K.E."/>
            <person name="Xiang M."/>
            <person name="Liu X."/>
        </authorList>
    </citation>
    <scope>NUCLEOTIDE SEQUENCE [LARGE SCALE GENOMIC DNA]</scope>
    <source>
        <strain evidence="2 3">3608</strain>
    </source>
</reference>
<feature type="compositionally biased region" description="Basic and acidic residues" evidence="1">
    <location>
        <begin position="45"/>
        <end position="59"/>
    </location>
</feature>
<dbReference type="Proteomes" id="UP000054481">
    <property type="component" value="Unassembled WGS sequence"/>
</dbReference>
<feature type="compositionally biased region" description="Basic and acidic residues" evidence="1">
    <location>
        <begin position="78"/>
        <end position="87"/>
    </location>
</feature>
<keyword evidence="3" id="KW-1185">Reference proteome</keyword>
<feature type="compositionally biased region" description="Basic and acidic residues" evidence="1">
    <location>
        <begin position="96"/>
        <end position="106"/>
    </location>
</feature>
<evidence type="ECO:0000313" key="3">
    <source>
        <dbReference type="Proteomes" id="UP000054481"/>
    </source>
</evidence>
<dbReference type="AlphaFoldDB" id="A0A0F8A1J5"/>
<accession>A0A0F8A1J5</accession>
<evidence type="ECO:0000313" key="2">
    <source>
        <dbReference type="EMBL" id="KJZ69474.1"/>
    </source>
</evidence>
<feature type="region of interest" description="Disordered" evidence="1">
    <location>
        <begin position="45"/>
        <end position="116"/>
    </location>
</feature>
<organism evidence="2 3">
    <name type="scientific">Hirsutella minnesotensis 3608</name>
    <dbReference type="NCBI Taxonomy" id="1043627"/>
    <lineage>
        <taxon>Eukaryota</taxon>
        <taxon>Fungi</taxon>
        <taxon>Dikarya</taxon>
        <taxon>Ascomycota</taxon>
        <taxon>Pezizomycotina</taxon>
        <taxon>Sordariomycetes</taxon>
        <taxon>Hypocreomycetidae</taxon>
        <taxon>Hypocreales</taxon>
        <taxon>Ophiocordycipitaceae</taxon>
        <taxon>Hirsutella</taxon>
    </lineage>
</organism>
<evidence type="ECO:0000256" key="1">
    <source>
        <dbReference type="SAM" id="MobiDB-lite"/>
    </source>
</evidence>
<name>A0A0F8A1J5_9HYPO</name>